<evidence type="ECO:0000313" key="2">
    <source>
        <dbReference type="Proteomes" id="UP000019373"/>
    </source>
</evidence>
<protein>
    <recommendedName>
        <fullName evidence="3">Methyltransferase domain-containing protein</fullName>
    </recommendedName>
</protein>
<accession>U1I0K7</accession>
<dbReference type="PANTHER" id="PTHR43591:SF31">
    <property type="entry name" value="LAEA-LIKE, PUTATIVE (AFU_ORTHOLOGUE AFUA_8G01930)-RELATED"/>
    <property type="match status" value="1"/>
</dbReference>
<dbReference type="Proteomes" id="UP000019373">
    <property type="component" value="Unassembled WGS sequence"/>
</dbReference>
<dbReference type="PANTHER" id="PTHR43591">
    <property type="entry name" value="METHYLTRANSFERASE"/>
    <property type="match status" value="1"/>
</dbReference>
<dbReference type="HOGENOM" id="CLU_010595_7_1_1"/>
<gene>
    <name evidence="1" type="ORF">EPUS_00202</name>
</gene>
<organism evidence="1 2">
    <name type="scientific">Endocarpon pusillum (strain Z07020 / HMAS-L-300199)</name>
    <name type="common">Lichen-forming fungus</name>
    <dbReference type="NCBI Taxonomy" id="1263415"/>
    <lineage>
        <taxon>Eukaryota</taxon>
        <taxon>Fungi</taxon>
        <taxon>Dikarya</taxon>
        <taxon>Ascomycota</taxon>
        <taxon>Pezizomycotina</taxon>
        <taxon>Eurotiomycetes</taxon>
        <taxon>Chaetothyriomycetidae</taxon>
        <taxon>Verrucariales</taxon>
        <taxon>Verrucariaceae</taxon>
        <taxon>Endocarpon</taxon>
    </lineage>
</organism>
<proteinExistence type="predicted"/>
<dbReference type="InterPro" id="IPR029063">
    <property type="entry name" value="SAM-dependent_MTases_sf"/>
</dbReference>
<dbReference type="CDD" id="cd02440">
    <property type="entry name" value="AdoMet_MTases"/>
    <property type="match status" value="1"/>
</dbReference>
<sequence>MPNQASTSSFVTSIASEIKKGTVENGRVYAAYGNHEYGLPVDDYELDRLDMNHQKYTLLQGNRLFLAPITPTPQKILDLGTGTGTTWCALVLLTCSSLVKGIFAIDIADMYPSAKVIGTDIAPVQPQWVPTNCQFEIEDAEDEWTFQKNDFDYIHGRDFYQSIRDWRRLVQQSYDHLKPGGYLELACVYPVPRCDDETLPQDCAYVEVCQTFQEIGAKMEADPDAPLHFHEHMREAGFANVSQTILKIPTSPWPKDRRLKKVGALELMNLMEGAQGFLLRGYTKEFGRTREELELLLMRMRKELTTQKYHSYVSFYVVYGQKPEDKSQSAEDI</sequence>
<keyword evidence="2" id="KW-1185">Reference proteome</keyword>
<evidence type="ECO:0008006" key="3">
    <source>
        <dbReference type="Google" id="ProtNLM"/>
    </source>
</evidence>
<dbReference type="GO" id="GO:0008168">
    <property type="term" value="F:methyltransferase activity"/>
    <property type="evidence" value="ECO:0007669"/>
    <property type="project" value="TreeGrafter"/>
</dbReference>
<dbReference type="SUPFAM" id="SSF53335">
    <property type="entry name" value="S-adenosyl-L-methionine-dependent methyltransferases"/>
    <property type="match status" value="1"/>
</dbReference>
<reference evidence="2" key="1">
    <citation type="journal article" date="2014" name="BMC Genomics">
        <title>Genome characteristics reveal the impact of lichenization on lichen-forming fungus Endocarpon pusillum Hedwig (Verrucariales, Ascomycota).</title>
        <authorList>
            <person name="Wang Y.-Y."/>
            <person name="Liu B."/>
            <person name="Zhang X.-Y."/>
            <person name="Zhou Q.-M."/>
            <person name="Zhang T."/>
            <person name="Li H."/>
            <person name="Yu Y.-F."/>
            <person name="Zhang X.-L."/>
            <person name="Hao X.-Y."/>
            <person name="Wang M."/>
            <person name="Wang L."/>
            <person name="Wei J.-C."/>
        </authorList>
    </citation>
    <scope>NUCLEOTIDE SEQUENCE [LARGE SCALE GENOMIC DNA]</scope>
    <source>
        <strain evidence="2">Z07020 / HMAS-L-300199</strain>
    </source>
</reference>
<dbReference type="EMBL" id="KE720815">
    <property type="protein sequence ID" value="ERF75409.1"/>
    <property type="molecule type" value="Genomic_DNA"/>
</dbReference>
<dbReference type="Pfam" id="PF13489">
    <property type="entry name" value="Methyltransf_23"/>
    <property type="match status" value="1"/>
</dbReference>
<dbReference type="Gene3D" id="3.40.50.150">
    <property type="entry name" value="Vaccinia Virus protein VP39"/>
    <property type="match status" value="1"/>
</dbReference>
<name>U1I0K7_ENDPU</name>
<dbReference type="OrthoDB" id="2013972at2759"/>
<dbReference type="AlphaFoldDB" id="U1I0K7"/>
<dbReference type="eggNOG" id="ENOG502SIIY">
    <property type="taxonomic scope" value="Eukaryota"/>
</dbReference>
<evidence type="ECO:0000313" key="1">
    <source>
        <dbReference type="EMBL" id="ERF75409.1"/>
    </source>
</evidence>
<dbReference type="OMA" id="NDLQHCK"/>
<dbReference type="GeneID" id="19235266"/>
<dbReference type="RefSeq" id="XP_007787421.1">
    <property type="nucleotide sequence ID" value="XM_007789231.1"/>
</dbReference>